<dbReference type="RefSeq" id="WP_136890640.1">
    <property type="nucleotide sequence ID" value="NZ_CP034413.3"/>
</dbReference>
<dbReference type="InterPro" id="IPR003265">
    <property type="entry name" value="HhH-GPD_domain"/>
</dbReference>
<dbReference type="AlphaFoldDB" id="A0A4D7AJK2"/>
<gene>
    <name evidence="7" type="ORF">EIO64_00270</name>
</gene>
<evidence type="ECO:0000313" key="8">
    <source>
        <dbReference type="Proteomes" id="UP000298642"/>
    </source>
</evidence>
<dbReference type="Pfam" id="PF00730">
    <property type="entry name" value="HhH-GPD"/>
    <property type="match status" value="1"/>
</dbReference>
<evidence type="ECO:0000256" key="1">
    <source>
        <dbReference type="ARBA" id="ARBA00000086"/>
    </source>
</evidence>
<dbReference type="GO" id="GO:0006307">
    <property type="term" value="P:DNA alkylation repair"/>
    <property type="evidence" value="ECO:0007669"/>
    <property type="project" value="TreeGrafter"/>
</dbReference>
<comment type="similarity">
    <text evidence="2">Belongs to the alkylbase DNA glycosidase AlkA family.</text>
</comment>
<evidence type="ECO:0000256" key="3">
    <source>
        <dbReference type="ARBA" id="ARBA00012000"/>
    </source>
</evidence>
<reference evidence="8" key="1">
    <citation type="submission" date="2018-12" db="EMBL/GenBank/DDBJ databases">
        <title>Dusodibacter welbiota gen. nov., sp. nov., isolated from human faeces and emended description of the Oscillibacter genus.</title>
        <authorList>
            <person name="Le Roy T."/>
            <person name="Van der Smissen P."/>
            <person name="Delzenne N."/>
            <person name="Muccioli G."/>
            <person name="Collet J.F."/>
            <person name="Cani P.D."/>
        </authorList>
    </citation>
    <scope>NUCLEOTIDE SEQUENCE [LARGE SCALE GENOMIC DNA]</scope>
    <source>
        <strain evidence="8">J115</strain>
    </source>
</reference>
<dbReference type="CDD" id="cd00056">
    <property type="entry name" value="ENDO3c"/>
    <property type="match status" value="1"/>
</dbReference>
<dbReference type="KEGG" id="obj:EIO64_00270"/>
<feature type="domain" description="HhH-GPD" evidence="6">
    <location>
        <begin position="47"/>
        <end position="201"/>
    </location>
</feature>
<dbReference type="GO" id="GO:0043916">
    <property type="term" value="F:DNA-7-methylguanine glycosylase activity"/>
    <property type="evidence" value="ECO:0007669"/>
    <property type="project" value="TreeGrafter"/>
</dbReference>
<dbReference type="PANTHER" id="PTHR43003:SF5">
    <property type="entry name" value="DNA-3-METHYLADENINE GLYCOSYLASE"/>
    <property type="match status" value="1"/>
</dbReference>
<keyword evidence="5" id="KW-0234">DNA repair</keyword>
<dbReference type="PANTHER" id="PTHR43003">
    <property type="entry name" value="DNA-3-METHYLADENINE GLYCOSYLASE"/>
    <property type="match status" value="1"/>
</dbReference>
<protein>
    <recommendedName>
        <fullName evidence="3">DNA-3-methyladenine glycosylase II</fullName>
        <ecNumber evidence="3">3.2.2.21</ecNumber>
    </recommendedName>
</protein>
<dbReference type="GO" id="GO:0005737">
    <property type="term" value="C:cytoplasm"/>
    <property type="evidence" value="ECO:0007669"/>
    <property type="project" value="TreeGrafter"/>
</dbReference>
<dbReference type="Proteomes" id="UP000298642">
    <property type="component" value="Chromosome"/>
</dbReference>
<dbReference type="SUPFAM" id="SSF48150">
    <property type="entry name" value="DNA-glycosylase"/>
    <property type="match status" value="1"/>
</dbReference>
<dbReference type="FunFam" id="1.10.340.30:FF:000004">
    <property type="entry name" value="DNA-3-methyladenine glycosylase II"/>
    <property type="match status" value="1"/>
</dbReference>
<evidence type="ECO:0000256" key="4">
    <source>
        <dbReference type="ARBA" id="ARBA00022763"/>
    </source>
</evidence>
<comment type="catalytic activity">
    <reaction evidence="1">
        <text>Hydrolysis of alkylated DNA, releasing 3-methyladenine, 3-methylguanine, 7-methylguanine and 7-methyladenine.</text>
        <dbReference type="EC" id="3.2.2.21"/>
    </reaction>
</comment>
<dbReference type="GO" id="GO:0006285">
    <property type="term" value="P:base-excision repair, AP site formation"/>
    <property type="evidence" value="ECO:0007669"/>
    <property type="project" value="TreeGrafter"/>
</dbReference>
<dbReference type="EMBL" id="CP034413">
    <property type="protein sequence ID" value="QCI57861.1"/>
    <property type="molecule type" value="Genomic_DNA"/>
</dbReference>
<evidence type="ECO:0000256" key="2">
    <source>
        <dbReference type="ARBA" id="ARBA00010817"/>
    </source>
</evidence>
<dbReference type="InterPro" id="IPR051912">
    <property type="entry name" value="Alkylbase_DNA_Glycosylase/TA"/>
</dbReference>
<dbReference type="EC" id="3.2.2.21" evidence="3"/>
<dbReference type="GO" id="GO:0032993">
    <property type="term" value="C:protein-DNA complex"/>
    <property type="evidence" value="ECO:0007669"/>
    <property type="project" value="TreeGrafter"/>
</dbReference>
<dbReference type="GO" id="GO:0032131">
    <property type="term" value="F:alkylated DNA binding"/>
    <property type="evidence" value="ECO:0007669"/>
    <property type="project" value="TreeGrafter"/>
</dbReference>
<organism evidence="7 8">
    <name type="scientific">Dysosmobacter welbionis</name>
    <dbReference type="NCBI Taxonomy" id="2093857"/>
    <lineage>
        <taxon>Bacteria</taxon>
        <taxon>Bacillati</taxon>
        <taxon>Bacillota</taxon>
        <taxon>Clostridia</taxon>
        <taxon>Eubacteriales</taxon>
        <taxon>Oscillospiraceae</taxon>
        <taxon>Dysosmobacter</taxon>
    </lineage>
</organism>
<dbReference type="Gene3D" id="1.10.340.30">
    <property type="entry name" value="Hypothetical protein, domain 2"/>
    <property type="match status" value="1"/>
</dbReference>
<dbReference type="SMART" id="SM00478">
    <property type="entry name" value="ENDO3c"/>
    <property type="match status" value="1"/>
</dbReference>
<keyword evidence="4" id="KW-0227">DNA damage</keyword>
<dbReference type="GO" id="GO:0008725">
    <property type="term" value="F:DNA-3-methyladenine glycosylase activity"/>
    <property type="evidence" value="ECO:0007669"/>
    <property type="project" value="TreeGrafter"/>
</dbReference>
<evidence type="ECO:0000259" key="6">
    <source>
        <dbReference type="SMART" id="SM00478"/>
    </source>
</evidence>
<evidence type="ECO:0000313" key="7">
    <source>
        <dbReference type="EMBL" id="QCI57861.1"/>
    </source>
</evidence>
<accession>A0A4D7AJK2</accession>
<sequence length="221" mass="24841">MDFPYGETEIAYLRARDLKLGAAMDRISPIHREVDPDLFSSVIHHIIGQQVSMAAQRTVWQRLQAAAGTLVPETVAAMPAEALQALGMTRRRALYILEFARKAASGDFDLDALAEMEDREVLARLTSLRGVGPWTAEMLLIFGLRRPDVVSWGDLAILRGMRMLYRKRSIDQRTFQRLQKRYSPYGTTASLYLWAIACGALPELTDPGAGRKPDKKRGRHT</sequence>
<dbReference type="InterPro" id="IPR011257">
    <property type="entry name" value="DNA_glycosylase"/>
</dbReference>
<evidence type="ECO:0000256" key="5">
    <source>
        <dbReference type="ARBA" id="ARBA00023204"/>
    </source>
</evidence>
<name>A0A4D7AJK2_9FIRM</name>
<proteinExistence type="inferred from homology"/>
<dbReference type="Gene3D" id="1.10.1670.40">
    <property type="match status" value="1"/>
</dbReference>
<keyword evidence="8" id="KW-1185">Reference proteome</keyword>